<dbReference type="EMBL" id="CP041637">
    <property type="protein sequence ID" value="QDO93982.1"/>
    <property type="molecule type" value="Genomic_DNA"/>
</dbReference>
<evidence type="ECO:0000313" key="1">
    <source>
        <dbReference type="EMBL" id="QDO93982.1"/>
    </source>
</evidence>
<accession>A0A516GR34</accession>
<dbReference type="SUPFAM" id="SSF110296">
    <property type="entry name" value="Oligoxyloglucan reducing end-specific cellobiohydrolase"/>
    <property type="match status" value="1"/>
</dbReference>
<dbReference type="Proteomes" id="UP000319209">
    <property type="component" value="Chromosome"/>
</dbReference>
<dbReference type="Gene3D" id="2.130.10.10">
    <property type="entry name" value="YVTN repeat-like/Quinoprotein amine dehydrogenase"/>
    <property type="match status" value="1"/>
</dbReference>
<dbReference type="PANTHER" id="PTHR47199:SF2">
    <property type="entry name" value="PHOTOSYSTEM II STABILITY_ASSEMBLY FACTOR HCF136, CHLOROPLASTIC"/>
    <property type="match status" value="1"/>
</dbReference>
<reference evidence="1 2" key="1">
    <citation type="submission" date="2019-07" db="EMBL/GenBank/DDBJ databases">
        <title>Genome sequencing for Formosa sp. PS13.</title>
        <authorList>
            <person name="Park S.-J."/>
        </authorList>
    </citation>
    <scope>NUCLEOTIDE SEQUENCE [LARGE SCALE GENOMIC DNA]</scope>
    <source>
        <strain evidence="1 2">PS13</strain>
    </source>
</reference>
<dbReference type="PROSITE" id="PS51257">
    <property type="entry name" value="PROKAR_LIPOPROTEIN"/>
    <property type="match status" value="1"/>
</dbReference>
<evidence type="ECO:0000313" key="2">
    <source>
        <dbReference type="Proteomes" id="UP000319209"/>
    </source>
</evidence>
<dbReference type="OrthoDB" id="9813892at2"/>
<proteinExistence type="predicted"/>
<protein>
    <submittedName>
        <fullName evidence="1">Oxidoreductase</fullName>
    </submittedName>
</protein>
<name>A0A516GR34_9FLAO</name>
<gene>
    <name evidence="1" type="ORF">FNB79_08300</name>
</gene>
<sequence length="346" mass="38049">MRLITSLLLFIFMTSCNQEVKKTLKTYTSVSVQDIYNDSISVRAIELMGDGTLAFAANNGAYGLYFPKKQQWATGTQIYDTIPLHFRAVAHTTNDFFMLSIESPALLYKTGDDGSMKLVYKEEGEDVFYDAMTFWNDKEGIAVGDSVNGCLSIIITRDGGETWNKLSCEQLPRAIEGEGAFAASNTNIKVLGDKAWIATNNGIIYFTANKGVSWVAIDTPMKNSEVTQGIYSIDFYDEFNGFAIGGDYTKPDINTNNKMKTSDGGTTWQLVANGEEPGYKSCVQYIPNQDAKSLVAVSFKGIAISNDGGLTWTPISDEAFYTIRFVNDSTAYAAGKGRISKLVFTE</sequence>
<dbReference type="InterPro" id="IPR015943">
    <property type="entry name" value="WD40/YVTN_repeat-like_dom_sf"/>
</dbReference>
<organism evidence="1 2">
    <name type="scientific">Formosa sediminum</name>
    <dbReference type="NCBI Taxonomy" id="2594004"/>
    <lineage>
        <taxon>Bacteria</taxon>
        <taxon>Pseudomonadati</taxon>
        <taxon>Bacteroidota</taxon>
        <taxon>Flavobacteriia</taxon>
        <taxon>Flavobacteriales</taxon>
        <taxon>Flavobacteriaceae</taxon>
        <taxon>Formosa</taxon>
    </lineage>
</organism>
<keyword evidence="2" id="KW-1185">Reference proteome</keyword>
<dbReference type="AlphaFoldDB" id="A0A516GR34"/>
<dbReference type="PANTHER" id="PTHR47199">
    <property type="entry name" value="PHOTOSYSTEM II STABILITY/ASSEMBLY FACTOR HCF136, CHLOROPLASTIC"/>
    <property type="match status" value="1"/>
</dbReference>
<dbReference type="RefSeq" id="WP_143380871.1">
    <property type="nucleotide sequence ID" value="NZ_CP041637.1"/>
</dbReference>
<dbReference type="KEGG" id="fop:FNB79_08300"/>